<sequence>MLDNFQREHSVIPDRNEIKKALFNLLEREAPLSPSQVYKALSDHFGLNTIDLAKKTNTNESFFEKEVRWAKKDLVDSGVIKKPQQSGRGIWELSVKSKEELSPILAYSPEEMEQGLSKVTPTQSPPVGQKKPERVSSSSEFFARDVRVVAYVLKEAKGCCEACTKPSPFTKPDGTPYLEVHHLRRLADGGSDTVQNAIAVCPNCHRELHHGRNKTALRDLVYSRVSRTVRE</sequence>
<keyword evidence="3" id="KW-0255">Endonuclease</keyword>
<keyword evidence="3" id="KW-0540">Nuclease</keyword>
<feature type="domain" description="HNH nuclease" evidence="2">
    <location>
        <begin position="147"/>
        <end position="206"/>
    </location>
</feature>
<name>A0ABV7FBX5_9GAMM</name>
<evidence type="ECO:0000313" key="4">
    <source>
        <dbReference type="Proteomes" id="UP001595555"/>
    </source>
</evidence>
<protein>
    <submittedName>
        <fullName evidence="3">HNH endonuclease</fullName>
    </submittedName>
</protein>
<dbReference type="InterPro" id="IPR003615">
    <property type="entry name" value="HNH_nuc"/>
</dbReference>
<evidence type="ECO:0000259" key="2">
    <source>
        <dbReference type="SMART" id="SM00507"/>
    </source>
</evidence>
<keyword evidence="4" id="KW-1185">Reference proteome</keyword>
<accession>A0ABV7FBX5</accession>
<dbReference type="EMBL" id="JBHRTF010000002">
    <property type="protein sequence ID" value="MFC3115045.1"/>
    <property type="molecule type" value="Genomic_DNA"/>
</dbReference>
<keyword evidence="3" id="KW-0378">Hydrolase</keyword>
<evidence type="ECO:0000313" key="3">
    <source>
        <dbReference type="EMBL" id="MFC3115045.1"/>
    </source>
</evidence>
<feature type="region of interest" description="Disordered" evidence="1">
    <location>
        <begin position="113"/>
        <end position="135"/>
    </location>
</feature>
<dbReference type="Pfam" id="PF01844">
    <property type="entry name" value="HNH"/>
    <property type="match status" value="1"/>
</dbReference>
<proteinExistence type="predicted"/>
<dbReference type="InterPro" id="IPR025745">
    <property type="entry name" value="Mrr-like_N_dom"/>
</dbReference>
<dbReference type="Pfam" id="PF14338">
    <property type="entry name" value="Mrr_N"/>
    <property type="match status" value="1"/>
</dbReference>
<gene>
    <name evidence="3" type="ORF">ACFODX_05690</name>
</gene>
<dbReference type="CDD" id="cd00085">
    <property type="entry name" value="HNHc"/>
    <property type="match status" value="1"/>
</dbReference>
<dbReference type="GO" id="GO:0004519">
    <property type="term" value="F:endonuclease activity"/>
    <property type="evidence" value="ECO:0007669"/>
    <property type="project" value="UniProtKB-KW"/>
</dbReference>
<comment type="caution">
    <text evidence="3">The sequence shown here is derived from an EMBL/GenBank/DDBJ whole genome shotgun (WGS) entry which is preliminary data.</text>
</comment>
<dbReference type="Gene3D" id="1.10.30.50">
    <property type="match status" value="1"/>
</dbReference>
<dbReference type="RefSeq" id="WP_378116932.1">
    <property type="nucleotide sequence ID" value="NZ_JBHRTF010000002.1"/>
</dbReference>
<dbReference type="InterPro" id="IPR002711">
    <property type="entry name" value="HNH"/>
</dbReference>
<feature type="compositionally biased region" description="Polar residues" evidence="1">
    <location>
        <begin position="117"/>
        <end position="126"/>
    </location>
</feature>
<evidence type="ECO:0000256" key="1">
    <source>
        <dbReference type="SAM" id="MobiDB-lite"/>
    </source>
</evidence>
<dbReference type="SMART" id="SM00507">
    <property type="entry name" value="HNHc"/>
    <property type="match status" value="1"/>
</dbReference>
<dbReference type="Proteomes" id="UP001595555">
    <property type="component" value="Unassembled WGS sequence"/>
</dbReference>
<reference evidence="4" key="1">
    <citation type="journal article" date="2019" name="Int. J. Syst. Evol. Microbiol.">
        <title>The Global Catalogue of Microorganisms (GCM) 10K type strain sequencing project: providing services to taxonomists for standard genome sequencing and annotation.</title>
        <authorList>
            <consortium name="The Broad Institute Genomics Platform"/>
            <consortium name="The Broad Institute Genome Sequencing Center for Infectious Disease"/>
            <person name="Wu L."/>
            <person name="Ma J."/>
        </authorList>
    </citation>
    <scope>NUCLEOTIDE SEQUENCE [LARGE SCALE GENOMIC DNA]</scope>
    <source>
        <strain evidence="4">KCTC 52237</strain>
    </source>
</reference>
<organism evidence="3 4">
    <name type="scientific">Cellvibrio fontiphilus</name>
    <dbReference type="NCBI Taxonomy" id="1815559"/>
    <lineage>
        <taxon>Bacteria</taxon>
        <taxon>Pseudomonadati</taxon>
        <taxon>Pseudomonadota</taxon>
        <taxon>Gammaproteobacteria</taxon>
        <taxon>Cellvibrionales</taxon>
        <taxon>Cellvibrionaceae</taxon>
        <taxon>Cellvibrio</taxon>
    </lineage>
</organism>